<evidence type="ECO:0000313" key="3">
    <source>
        <dbReference type="Proteomes" id="UP000828390"/>
    </source>
</evidence>
<dbReference type="AlphaFoldDB" id="A0A9D4EW89"/>
<comment type="caution">
    <text evidence="2">The sequence shown here is derived from an EMBL/GenBank/DDBJ whole genome shotgun (WGS) entry which is preliminary data.</text>
</comment>
<organism evidence="2 3">
    <name type="scientific">Dreissena polymorpha</name>
    <name type="common">Zebra mussel</name>
    <name type="synonym">Mytilus polymorpha</name>
    <dbReference type="NCBI Taxonomy" id="45954"/>
    <lineage>
        <taxon>Eukaryota</taxon>
        <taxon>Metazoa</taxon>
        <taxon>Spiralia</taxon>
        <taxon>Lophotrochozoa</taxon>
        <taxon>Mollusca</taxon>
        <taxon>Bivalvia</taxon>
        <taxon>Autobranchia</taxon>
        <taxon>Heteroconchia</taxon>
        <taxon>Euheterodonta</taxon>
        <taxon>Imparidentia</taxon>
        <taxon>Neoheterodontei</taxon>
        <taxon>Myida</taxon>
        <taxon>Dreissenoidea</taxon>
        <taxon>Dreissenidae</taxon>
        <taxon>Dreissena</taxon>
    </lineage>
</organism>
<feature type="region of interest" description="Disordered" evidence="1">
    <location>
        <begin position="284"/>
        <end position="304"/>
    </location>
</feature>
<protein>
    <submittedName>
        <fullName evidence="2">Uncharacterized protein</fullName>
    </submittedName>
</protein>
<sequence length="790" mass="86649">MSPLAAIVFIVEFAFCLGTYSSLSPVFHRRPLFEDSDDSDDLFDSIGKPFVGPILSMMPRSFPMSHRIPSKSWMPSLRRGITSLGNGAEFSGSGINMRGMSPFHKRMGRSRTRIGKRYNKRKGLPTGNYPLKYFNKMGTKLAGGIVPFKLPGKYSPVLATGFRGTPNLRVRFDDDDDDSKERVSTDFSGFRGKVESDDNKFAYWMGTSTPGSWGQQAQPIIAQNIPNEEFKKLDNTFDDRFENQAAFGMHSHSTYMPSKQPQLQSSFIQPGLGGLKPQLPFANTPSFPQGSIRQGSNPFQLNPKTFDDMGERIHAKIEDNNLNNKHTFNTAFLAGNPSGNFAEHSDSSFAAHASGSFAGQTNGHLDSHHVGDTRRSMVTGVVQSQDFANFNPKMHTTAVVASSSNVRGFDPFHQTSTFKENHWSPLLPSSSSALRSSVREPRLIGQRETHIEIKKVDNDSTERINYVAPRSSSGFRPIPHATSVFHEVPTAHDNPNVHDIGSKNTSAEKHDQVSNNGHFQAGPIDGLQLLGKSNWQDLMNERANAAAGGFSTFSDQTLQDLHVLQTNPFAGDARNTARSPGFTLWNHHSLSNHDPTSQGTVSGNTNQGQHIDFGMNDRNGFSNFNDHSVASAVGLGSNSFHTDSHHTQNTALPFPHDISSPVVDLTSSSQPQSDNLMTNFDGFINIFDRFPDQTEDQPHTRLGIDPRTFEALQPRTTQKKIETDSDEAPVHPPPIFPAQVPEAPVSPESSAGVAGAHNGASIVHTSNQQTLVEEALLADIGKMIALKSKD</sequence>
<accession>A0A9D4EW89</accession>
<proteinExistence type="predicted"/>
<name>A0A9D4EW89_DREPO</name>
<evidence type="ECO:0000256" key="1">
    <source>
        <dbReference type="SAM" id="MobiDB-lite"/>
    </source>
</evidence>
<keyword evidence="3" id="KW-1185">Reference proteome</keyword>
<dbReference type="Proteomes" id="UP000828390">
    <property type="component" value="Unassembled WGS sequence"/>
</dbReference>
<reference evidence="2" key="1">
    <citation type="journal article" date="2019" name="bioRxiv">
        <title>The Genome of the Zebra Mussel, Dreissena polymorpha: A Resource for Invasive Species Research.</title>
        <authorList>
            <person name="McCartney M.A."/>
            <person name="Auch B."/>
            <person name="Kono T."/>
            <person name="Mallez S."/>
            <person name="Zhang Y."/>
            <person name="Obille A."/>
            <person name="Becker A."/>
            <person name="Abrahante J.E."/>
            <person name="Garbe J."/>
            <person name="Badalamenti J.P."/>
            <person name="Herman A."/>
            <person name="Mangelson H."/>
            <person name="Liachko I."/>
            <person name="Sullivan S."/>
            <person name="Sone E.D."/>
            <person name="Koren S."/>
            <person name="Silverstein K.A.T."/>
            <person name="Beckman K.B."/>
            <person name="Gohl D.M."/>
        </authorList>
    </citation>
    <scope>NUCLEOTIDE SEQUENCE</scope>
    <source>
        <strain evidence="2">Duluth1</strain>
        <tissue evidence="2">Whole animal</tissue>
    </source>
</reference>
<gene>
    <name evidence="2" type="ORF">DPMN_164982</name>
</gene>
<evidence type="ECO:0000313" key="2">
    <source>
        <dbReference type="EMBL" id="KAH3786869.1"/>
    </source>
</evidence>
<feature type="compositionally biased region" description="Polar residues" evidence="1">
    <location>
        <begin position="284"/>
        <end position="303"/>
    </location>
</feature>
<dbReference type="EMBL" id="JAIWYP010000008">
    <property type="protein sequence ID" value="KAH3786869.1"/>
    <property type="molecule type" value="Genomic_DNA"/>
</dbReference>
<reference evidence="2" key="2">
    <citation type="submission" date="2020-11" db="EMBL/GenBank/DDBJ databases">
        <authorList>
            <person name="McCartney M.A."/>
            <person name="Auch B."/>
            <person name="Kono T."/>
            <person name="Mallez S."/>
            <person name="Becker A."/>
            <person name="Gohl D.M."/>
            <person name="Silverstein K.A.T."/>
            <person name="Koren S."/>
            <person name="Bechman K.B."/>
            <person name="Herman A."/>
            <person name="Abrahante J.E."/>
            <person name="Garbe J."/>
        </authorList>
    </citation>
    <scope>NUCLEOTIDE SEQUENCE</scope>
    <source>
        <strain evidence="2">Duluth1</strain>
        <tissue evidence="2">Whole animal</tissue>
    </source>
</reference>